<gene>
    <name evidence="1" type="ORF">P0Y56_10285</name>
</gene>
<name>A0AAJ5X6E3_9SPHN</name>
<evidence type="ECO:0000313" key="2">
    <source>
        <dbReference type="Proteomes" id="UP001218362"/>
    </source>
</evidence>
<evidence type="ECO:0000313" key="1">
    <source>
        <dbReference type="EMBL" id="WEK45422.1"/>
    </source>
</evidence>
<accession>A0AAJ5X6E3</accession>
<protein>
    <submittedName>
        <fullName evidence="1">Uncharacterized protein</fullName>
    </submittedName>
</protein>
<dbReference type="EMBL" id="CP119316">
    <property type="protein sequence ID" value="WEK45422.1"/>
    <property type="molecule type" value="Genomic_DNA"/>
</dbReference>
<dbReference type="AlphaFoldDB" id="A0AAJ5X6E3"/>
<reference evidence="1" key="1">
    <citation type="submission" date="2023-03" db="EMBL/GenBank/DDBJ databases">
        <title>Andean soil-derived lignocellulolytic bacterial consortium as a source of novel taxa and putative plastic-active enzymes.</title>
        <authorList>
            <person name="Diaz-Garcia L."/>
            <person name="Chuvochina M."/>
            <person name="Feuerriegel G."/>
            <person name="Bunk B."/>
            <person name="Sproer C."/>
            <person name="Streit W.R."/>
            <person name="Rodriguez L.M."/>
            <person name="Overmann J."/>
            <person name="Jimenez D.J."/>
        </authorList>
    </citation>
    <scope>NUCLEOTIDE SEQUENCE</scope>
    <source>
        <strain evidence="1">MAG 26</strain>
    </source>
</reference>
<sequence length="142" mass="14535">MSALPPNFPSPAALAAATPLDGRVPFGSAASAVSLKWTALQDAGAVVAMLAGLDPERASPEIRNFPAAIRTAGEWRRHSAENGIDDLAAIMEPGIAALLAVNARGADPHAPALALWREFHAARTALLALVAPGDKAGSRDDA</sequence>
<dbReference type="KEGG" id="acob:P0Y56_10285"/>
<dbReference type="Proteomes" id="UP001218362">
    <property type="component" value="Chromosome"/>
</dbReference>
<organism evidence="1 2">
    <name type="scientific">Candidatus Andeanibacterium colombiense</name>
    <dbReference type="NCBI Taxonomy" id="3121345"/>
    <lineage>
        <taxon>Bacteria</taxon>
        <taxon>Pseudomonadati</taxon>
        <taxon>Pseudomonadota</taxon>
        <taxon>Alphaproteobacteria</taxon>
        <taxon>Sphingomonadales</taxon>
        <taxon>Sphingomonadaceae</taxon>
        <taxon>Candidatus Andeanibacterium</taxon>
    </lineage>
</organism>
<proteinExistence type="predicted"/>